<dbReference type="eggNOG" id="ENOG50334JT">
    <property type="taxonomic scope" value="Bacteria"/>
</dbReference>
<dbReference type="KEGG" id="tai:Taci_0875"/>
<sequence>MDGGTHPRRKIIRWLLMITLLAGSLWAIESNGGFLRLVRVRVHPPGAIPEEVVWSVLTCAERRIWPLALFNASSVADRLEAKFPIVARVGYGGFGKLKVQVTPRRPVARLMWRGTLWFWSSDGFLWSASLPQNSAVAGMTYPAGPIIFWDRTMEPLIDGASLNRDVIHCGAPVDRVVSLLEEVSALRPPGMELRGIKVSYNGDPAMLGTAIYASGDVEALKVVFNATDPKGVRRAISAVAELQRKGVISGDSVLVDCTYGDKIILRKEPSGN</sequence>
<dbReference type="EMBL" id="CP001818">
    <property type="protein sequence ID" value="ACZ19108.1"/>
    <property type="molecule type" value="Genomic_DNA"/>
</dbReference>
<proteinExistence type="predicted"/>
<dbReference type="AlphaFoldDB" id="D1BA05"/>
<gene>
    <name evidence="2" type="ordered locus">Taci_0875</name>
</gene>
<dbReference type="EnsemblBacteria" id="ACZ19108">
    <property type="protein sequence ID" value="ACZ19108"/>
    <property type="gene ID" value="Taci_0875"/>
</dbReference>
<keyword evidence="1" id="KW-1133">Transmembrane helix</keyword>
<dbReference type="HOGENOM" id="CLU_1022820_0_0_0"/>
<keyword evidence="3" id="KW-1185">Reference proteome</keyword>
<keyword evidence="1" id="KW-0812">Transmembrane</keyword>
<name>D1BA05_THEAS</name>
<evidence type="ECO:0008006" key="4">
    <source>
        <dbReference type="Google" id="ProtNLM"/>
    </source>
</evidence>
<keyword evidence="1" id="KW-0472">Membrane</keyword>
<dbReference type="Proteomes" id="UP000002030">
    <property type="component" value="Chromosome"/>
</dbReference>
<reference evidence="2 3" key="1">
    <citation type="journal article" date="2009" name="Stand. Genomic Sci.">
        <title>Complete genome sequence of Thermanaerovibrio acidaminovorans type strain (Su883).</title>
        <authorList>
            <person name="Chovatia M."/>
            <person name="Sikorski J."/>
            <person name="Schroder M."/>
            <person name="Lapidus A."/>
            <person name="Nolan M."/>
            <person name="Tice H."/>
            <person name="Glavina Del Rio T."/>
            <person name="Copeland A."/>
            <person name="Cheng J.F."/>
            <person name="Lucas S."/>
            <person name="Chen F."/>
            <person name="Bruce D."/>
            <person name="Goodwin L."/>
            <person name="Pitluck S."/>
            <person name="Ivanova N."/>
            <person name="Mavromatis K."/>
            <person name="Ovchinnikova G."/>
            <person name="Pati A."/>
            <person name="Chen A."/>
            <person name="Palaniappan K."/>
            <person name="Land M."/>
            <person name="Hauser L."/>
            <person name="Chang Y.J."/>
            <person name="Jeffries C.D."/>
            <person name="Chain P."/>
            <person name="Saunders E."/>
            <person name="Detter J.C."/>
            <person name="Brettin T."/>
            <person name="Rohde M."/>
            <person name="Goker M."/>
            <person name="Spring S."/>
            <person name="Bristow J."/>
            <person name="Markowitz V."/>
            <person name="Hugenholtz P."/>
            <person name="Kyrpides N.C."/>
            <person name="Klenk H.P."/>
            <person name="Eisen J.A."/>
        </authorList>
    </citation>
    <scope>NUCLEOTIDE SEQUENCE [LARGE SCALE GENOMIC DNA]</scope>
    <source>
        <strain evidence="3">ATCC 49978 / DSM 6589 / Su883</strain>
    </source>
</reference>
<dbReference type="STRING" id="525903.Taci_0875"/>
<evidence type="ECO:0000256" key="1">
    <source>
        <dbReference type="SAM" id="Phobius"/>
    </source>
</evidence>
<evidence type="ECO:0000313" key="3">
    <source>
        <dbReference type="Proteomes" id="UP000002030"/>
    </source>
</evidence>
<accession>D1BA05</accession>
<feature type="transmembrane region" description="Helical" evidence="1">
    <location>
        <begin position="12"/>
        <end position="28"/>
    </location>
</feature>
<dbReference type="OrthoDB" id="4427at2"/>
<protein>
    <recommendedName>
        <fullName evidence="4">POTRA domain-containing protein</fullName>
    </recommendedName>
</protein>
<evidence type="ECO:0000313" key="2">
    <source>
        <dbReference type="EMBL" id="ACZ19108.1"/>
    </source>
</evidence>
<organism evidence="2 3">
    <name type="scientific">Thermanaerovibrio acidaminovorans (strain ATCC 49978 / DSM 6589 / Su883)</name>
    <name type="common">Selenomonas acidaminovorans</name>
    <dbReference type="NCBI Taxonomy" id="525903"/>
    <lineage>
        <taxon>Bacteria</taxon>
        <taxon>Thermotogati</taxon>
        <taxon>Synergistota</taxon>
        <taxon>Synergistia</taxon>
        <taxon>Synergistales</taxon>
        <taxon>Synergistaceae</taxon>
        <taxon>Thermanaerovibrio</taxon>
    </lineage>
</organism>